<evidence type="ECO:0000313" key="1">
    <source>
        <dbReference type="EMBL" id="EPX84009.1"/>
    </source>
</evidence>
<name>S9SCP9_9RHOB</name>
<dbReference type="InterPro" id="IPR027417">
    <property type="entry name" value="P-loop_NTPase"/>
</dbReference>
<reference evidence="2" key="1">
    <citation type="journal article" date="2014" name="Stand. Genomic Sci.">
        <title>Genome sequence of the exopolysaccharide-producing Salipiger mucosus type strain (DSM 16094(T)), a moderately halophilic member of the Roseobacter clade.</title>
        <authorList>
            <person name="Riedel T."/>
            <person name="Spring S."/>
            <person name="Fiebig A."/>
            <person name="Petersen J."/>
            <person name="Kyrpides N.C."/>
            <person name="Goker M."/>
            <person name="Klenk H.P."/>
        </authorList>
    </citation>
    <scope>NUCLEOTIDE SEQUENCE [LARGE SCALE GENOMIC DNA]</scope>
    <source>
        <strain evidence="2">DSM 16094</strain>
    </source>
</reference>
<dbReference type="AlphaFoldDB" id="S9SCP9"/>
<protein>
    <submittedName>
        <fullName evidence="1">Protein parA</fullName>
    </submittedName>
</protein>
<dbReference type="STRING" id="1123237.Salmuc_01784"/>
<comment type="caution">
    <text evidence="1">The sequence shown here is derived from an EMBL/GenBank/DDBJ whole genome shotgun (WGS) entry which is preliminary data.</text>
</comment>
<dbReference type="HOGENOM" id="CLU_037612_5_5_5"/>
<dbReference type="SUPFAM" id="SSF52540">
    <property type="entry name" value="P-loop containing nucleoside triphosphate hydrolases"/>
    <property type="match status" value="1"/>
</dbReference>
<gene>
    <name evidence="1" type="ORF">Salmuc_01784</name>
</gene>
<dbReference type="EMBL" id="APVH01000013">
    <property type="protein sequence ID" value="EPX84009.1"/>
    <property type="molecule type" value="Genomic_DNA"/>
</dbReference>
<organism evidence="1 2">
    <name type="scientific">Salipiger mucosus DSM 16094</name>
    <dbReference type="NCBI Taxonomy" id="1123237"/>
    <lineage>
        <taxon>Bacteria</taxon>
        <taxon>Pseudomonadati</taxon>
        <taxon>Pseudomonadota</taxon>
        <taxon>Alphaproteobacteria</taxon>
        <taxon>Rhodobacterales</taxon>
        <taxon>Roseobacteraceae</taxon>
        <taxon>Salipiger</taxon>
    </lineage>
</organism>
<dbReference type="Gene3D" id="3.40.50.300">
    <property type="entry name" value="P-loop containing nucleotide triphosphate hydrolases"/>
    <property type="match status" value="1"/>
</dbReference>
<accession>S9SCP9</accession>
<dbReference type="Proteomes" id="UP000015347">
    <property type="component" value="Unassembled WGS sequence"/>
</dbReference>
<keyword evidence="2" id="KW-1185">Reference proteome</keyword>
<dbReference type="eggNOG" id="COG1192">
    <property type="taxonomic scope" value="Bacteria"/>
</dbReference>
<evidence type="ECO:0000313" key="2">
    <source>
        <dbReference type="Proteomes" id="UP000015347"/>
    </source>
</evidence>
<sequence length="204" mass="22266">MIVDTDPNEACQNWKAADPDATDILVVSERDEKNILSTIRQHDRDGCVVIVDLEGVASMLNSRAMMRSDLVLIVSRAAKVDLDCAHKAAEAIHVEEDTLGRDIAHAVVFTQTPYILTQEARSVIEVVRGSGIDLVTPFLSHRTHYSLLHSYGGGLRQLPEHKSLPNAISEAERLTDSVYGLLVDAIRQTSGDKKAEAALNVAAE</sequence>
<proteinExistence type="predicted"/>